<dbReference type="RefSeq" id="WP_029911810.1">
    <property type="nucleotide sequence ID" value="NZ_AP020335.1"/>
</dbReference>
<dbReference type="PANTHER" id="PTHR36154:SF1">
    <property type="entry name" value="DNA-BINDING TRANSCRIPTIONAL ACTIVATOR ALPA"/>
    <property type="match status" value="1"/>
</dbReference>
<proteinExistence type="predicted"/>
<dbReference type="PANTHER" id="PTHR36154">
    <property type="entry name" value="DNA-BINDING TRANSCRIPTIONAL ACTIVATOR ALPA"/>
    <property type="match status" value="1"/>
</dbReference>
<evidence type="ECO:0008006" key="3">
    <source>
        <dbReference type="Google" id="ProtNLM"/>
    </source>
</evidence>
<gene>
    <name evidence="1" type="ORF">EI16_07820</name>
</gene>
<evidence type="ECO:0000313" key="2">
    <source>
        <dbReference type="Proteomes" id="UP000027341"/>
    </source>
</evidence>
<comment type="caution">
    <text evidence="1">The sequence shown here is derived from an EMBL/GenBank/DDBJ whole genome shotgun (WGS) entry which is preliminary data.</text>
</comment>
<name>A0A067A1J4_HYDMR</name>
<reference evidence="1 2" key="1">
    <citation type="submission" date="2014-04" db="EMBL/GenBank/DDBJ databases">
        <title>Draft genome sequence of Hydrogenovibrio marinus MH-110, a model organism for aerobic H2 metabolism.</title>
        <authorList>
            <person name="Cha H.J."/>
            <person name="Jo B.H."/>
            <person name="Hwang B.H."/>
        </authorList>
    </citation>
    <scope>NUCLEOTIDE SEQUENCE [LARGE SCALE GENOMIC DNA]</scope>
    <source>
        <strain evidence="1 2">MH-110</strain>
    </source>
</reference>
<sequence length="65" mass="7618">MKLMKLQKVIECTGLARSTIYKFMDQGKFPKQICLGGRSVAWVESEIEDWIIEKIEQRDNVVEEQ</sequence>
<dbReference type="InterPro" id="IPR010260">
    <property type="entry name" value="AlpA"/>
</dbReference>
<accession>A0A067A1J4</accession>
<dbReference type="AlphaFoldDB" id="A0A067A1J4"/>
<dbReference type="EMBL" id="JMIU01000001">
    <property type="protein sequence ID" value="KDN96185.1"/>
    <property type="molecule type" value="Genomic_DNA"/>
</dbReference>
<keyword evidence="2" id="KW-1185">Reference proteome</keyword>
<dbReference type="STRING" id="28885.EI16_07820"/>
<dbReference type="Pfam" id="PF05930">
    <property type="entry name" value="Phage_AlpA"/>
    <property type="match status" value="1"/>
</dbReference>
<dbReference type="InterPro" id="IPR052931">
    <property type="entry name" value="Prophage_regulatory_activator"/>
</dbReference>
<dbReference type="InterPro" id="IPR009061">
    <property type="entry name" value="DNA-bd_dom_put_sf"/>
</dbReference>
<dbReference type="Proteomes" id="UP000027341">
    <property type="component" value="Unassembled WGS sequence"/>
</dbReference>
<protein>
    <recommendedName>
        <fullName evidence="3">Transcriptional regulator</fullName>
    </recommendedName>
</protein>
<evidence type="ECO:0000313" key="1">
    <source>
        <dbReference type="EMBL" id="KDN96185.1"/>
    </source>
</evidence>
<dbReference type="SUPFAM" id="SSF46955">
    <property type="entry name" value="Putative DNA-binding domain"/>
    <property type="match status" value="1"/>
</dbReference>
<dbReference type="Gene3D" id="1.10.238.160">
    <property type="match status" value="1"/>
</dbReference>
<organism evidence="1 2">
    <name type="scientific">Hydrogenovibrio marinus</name>
    <dbReference type="NCBI Taxonomy" id="28885"/>
    <lineage>
        <taxon>Bacteria</taxon>
        <taxon>Pseudomonadati</taxon>
        <taxon>Pseudomonadota</taxon>
        <taxon>Gammaproteobacteria</taxon>
        <taxon>Thiotrichales</taxon>
        <taxon>Piscirickettsiaceae</taxon>
        <taxon>Hydrogenovibrio</taxon>
    </lineage>
</organism>